<evidence type="ECO:0000313" key="1">
    <source>
        <dbReference type="EMBL" id="KAK1905710.1"/>
    </source>
</evidence>
<evidence type="ECO:0000313" key="2">
    <source>
        <dbReference type="Proteomes" id="UP001228049"/>
    </source>
</evidence>
<dbReference type="Proteomes" id="UP001228049">
    <property type="component" value="Unassembled WGS sequence"/>
</dbReference>
<keyword evidence="2" id="KW-1185">Reference proteome</keyword>
<dbReference type="EMBL" id="JASDAP010000003">
    <property type="protein sequence ID" value="KAK1905710.1"/>
    <property type="molecule type" value="Genomic_DNA"/>
</dbReference>
<dbReference type="AlphaFoldDB" id="A0AAD9CNE5"/>
<sequence>MWLWESGVGDKNEEDESDESERCVGVAAYLVWTAVSSVVEKVTGRLTAAALSHQQREDVGPFTGFSLMPLCKHLG</sequence>
<organism evidence="1 2">
    <name type="scientific">Dissostichus eleginoides</name>
    <name type="common">Patagonian toothfish</name>
    <name type="synonym">Dissostichus amissus</name>
    <dbReference type="NCBI Taxonomy" id="100907"/>
    <lineage>
        <taxon>Eukaryota</taxon>
        <taxon>Metazoa</taxon>
        <taxon>Chordata</taxon>
        <taxon>Craniata</taxon>
        <taxon>Vertebrata</taxon>
        <taxon>Euteleostomi</taxon>
        <taxon>Actinopterygii</taxon>
        <taxon>Neopterygii</taxon>
        <taxon>Teleostei</taxon>
        <taxon>Neoteleostei</taxon>
        <taxon>Acanthomorphata</taxon>
        <taxon>Eupercaria</taxon>
        <taxon>Perciformes</taxon>
        <taxon>Notothenioidei</taxon>
        <taxon>Nototheniidae</taxon>
        <taxon>Dissostichus</taxon>
    </lineage>
</organism>
<protein>
    <submittedName>
        <fullName evidence="1">Myotubularin-related protein 13</fullName>
    </submittedName>
</protein>
<accession>A0AAD9CNE5</accession>
<proteinExistence type="predicted"/>
<name>A0AAD9CNE5_DISEL</name>
<gene>
    <name evidence="1" type="ORF">KUDE01_012889</name>
</gene>
<comment type="caution">
    <text evidence="1">The sequence shown here is derived from an EMBL/GenBank/DDBJ whole genome shotgun (WGS) entry which is preliminary data.</text>
</comment>
<reference evidence="1" key="1">
    <citation type="submission" date="2023-04" db="EMBL/GenBank/DDBJ databases">
        <title>Chromosome-level genome of Chaenocephalus aceratus.</title>
        <authorList>
            <person name="Park H."/>
        </authorList>
    </citation>
    <scope>NUCLEOTIDE SEQUENCE</scope>
    <source>
        <strain evidence="1">DE</strain>
        <tissue evidence="1">Muscle</tissue>
    </source>
</reference>